<evidence type="ECO:0000313" key="1">
    <source>
        <dbReference type="EMBL" id="GLJ62669.1"/>
    </source>
</evidence>
<organism evidence="1 2">
    <name type="scientific">Microbacterium barkeri</name>
    <dbReference type="NCBI Taxonomy" id="33917"/>
    <lineage>
        <taxon>Bacteria</taxon>
        <taxon>Bacillati</taxon>
        <taxon>Actinomycetota</taxon>
        <taxon>Actinomycetes</taxon>
        <taxon>Micrococcales</taxon>
        <taxon>Microbacteriaceae</taxon>
        <taxon>Microbacterium</taxon>
    </lineage>
</organism>
<dbReference type="EMBL" id="BSEJ01000016">
    <property type="protein sequence ID" value="GLJ62669.1"/>
    <property type="molecule type" value="Genomic_DNA"/>
</dbReference>
<dbReference type="Gene3D" id="3.30.530.20">
    <property type="match status" value="1"/>
</dbReference>
<protein>
    <recommendedName>
        <fullName evidence="3">DUF4287 domain-containing protein</fullName>
    </recommendedName>
</protein>
<accession>A0A9W6H5S6</accession>
<evidence type="ECO:0000313" key="2">
    <source>
        <dbReference type="Proteomes" id="UP001142462"/>
    </source>
</evidence>
<dbReference type="Proteomes" id="UP001142462">
    <property type="component" value="Unassembled WGS sequence"/>
</dbReference>
<reference evidence="1" key="1">
    <citation type="journal article" date="2014" name="Int. J. Syst. Evol. Microbiol.">
        <title>Complete genome sequence of Corynebacterium casei LMG S-19264T (=DSM 44701T), isolated from a smear-ripened cheese.</title>
        <authorList>
            <consortium name="US DOE Joint Genome Institute (JGI-PGF)"/>
            <person name="Walter F."/>
            <person name="Albersmeier A."/>
            <person name="Kalinowski J."/>
            <person name="Ruckert C."/>
        </authorList>
    </citation>
    <scope>NUCLEOTIDE SEQUENCE</scope>
    <source>
        <strain evidence="1">VKM Ac-1020</strain>
    </source>
</reference>
<dbReference type="AlphaFoldDB" id="A0A9W6H5S6"/>
<comment type="caution">
    <text evidence="1">The sequence shown here is derived from an EMBL/GenBank/DDBJ whole genome shotgun (WGS) entry which is preliminary data.</text>
</comment>
<name>A0A9W6H5S6_9MICO</name>
<keyword evidence="2" id="KW-1185">Reference proteome</keyword>
<gene>
    <name evidence="1" type="ORF">GCM10017576_28000</name>
</gene>
<dbReference type="RefSeq" id="WP_271174361.1">
    <property type="nucleotide sequence ID" value="NZ_BSEJ01000016.1"/>
</dbReference>
<sequence>MSSTWIAQPTVDDATVTASTGRGWDEWVALIDAGPGPEAGHTAIARWLVDAHAVDAWWAQSVTVGYERIRGLRLPGQMPDGTFSVSRSRRLRVQADTLRDALLDDALRRELLGEVETELLSRPTAKNLRFRVTHEGIETGIVAFTAEDAGDGTRLTVTHEKLPTPEEAEWWKAHWAEWLDGVGSNP</sequence>
<reference evidence="1" key="2">
    <citation type="submission" date="2023-01" db="EMBL/GenBank/DDBJ databases">
        <authorList>
            <person name="Sun Q."/>
            <person name="Evtushenko L."/>
        </authorList>
    </citation>
    <scope>NUCLEOTIDE SEQUENCE</scope>
    <source>
        <strain evidence="1">VKM Ac-1020</strain>
    </source>
</reference>
<dbReference type="InterPro" id="IPR023393">
    <property type="entry name" value="START-like_dom_sf"/>
</dbReference>
<proteinExistence type="predicted"/>
<evidence type="ECO:0008006" key="3">
    <source>
        <dbReference type="Google" id="ProtNLM"/>
    </source>
</evidence>
<dbReference type="SUPFAM" id="SSF55961">
    <property type="entry name" value="Bet v1-like"/>
    <property type="match status" value="1"/>
</dbReference>